<evidence type="ECO:0008006" key="5">
    <source>
        <dbReference type="Google" id="ProtNLM"/>
    </source>
</evidence>
<protein>
    <recommendedName>
        <fullName evidence="5">Capsular polysaccharide biosynthesis protein</fullName>
    </recommendedName>
</protein>
<proteinExistence type="predicted"/>
<dbReference type="Proteomes" id="UP000186919">
    <property type="component" value="Unassembled WGS sequence"/>
</dbReference>
<dbReference type="EMBL" id="LQYE01000032">
    <property type="protein sequence ID" value="OAT66718.1"/>
    <property type="molecule type" value="Genomic_DNA"/>
</dbReference>
<reference evidence="3 4" key="1">
    <citation type="submission" date="2016-01" db="EMBL/GenBank/DDBJ databases">
        <title>Mycobacterium immunogenum strain CD11_6 genome sequencing and assembly.</title>
        <authorList>
            <person name="Kaur G."/>
            <person name="Nair G.R."/>
            <person name="Mayilraj S."/>
        </authorList>
    </citation>
    <scope>NUCLEOTIDE SEQUENCE [LARGE SCALE GENOMIC DNA]</scope>
    <source>
        <strain evidence="3 4">CD11-6</strain>
    </source>
</reference>
<evidence type="ECO:0000313" key="3">
    <source>
        <dbReference type="EMBL" id="OAT66718.1"/>
    </source>
</evidence>
<feature type="transmembrane region" description="Helical" evidence="2">
    <location>
        <begin position="184"/>
        <end position="205"/>
    </location>
</feature>
<evidence type="ECO:0000256" key="1">
    <source>
        <dbReference type="SAM" id="MobiDB-lite"/>
    </source>
</evidence>
<name>A0A179V464_9MYCO</name>
<evidence type="ECO:0000313" key="4">
    <source>
        <dbReference type="Proteomes" id="UP000186919"/>
    </source>
</evidence>
<keyword evidence="2" id="KW-1133">Transmembrane helix</keyword>
<feature type="region of interest" description="Disordered" evidence="1">
    <location>
        <begin position="210"/>
        <end position="272"/>
    </location>
</feature>
<gene>
    <name evidence="3" type="ORF">AWB85_18695</name>
</gene>
<dbReference type="AlphaFoldDB" id="A0A179V464"/>
<keyword evidence="2" id="KW-0472">Membrane</keyword>
<evidence type="ECO:0000256" key="2">
    <source>
        <dbReference type="SAM" id="Phobius"/>
    </source>
</evidence>
<accession>A0A179V464</accession>
<sequence length="308" mass="31896">MNVNDLVKRILNRRIALFLVVLLVGAAGAYGYTKGVTVRASTASAVVVPPPTYSSTGDTLGANPMLNLSPEKAQLAGILATSMSSQPAQAAIAAAAPGVDYKVSNAIDLGPNNQQPSPQLSILVLCGDTSDCQAGAAALLDVARDNLTKLQVGASVSPENWASLTVLQEPTAPVVMSTSSMKSAGSLAVAALLGGIIVLLVYDALVTRRRKEKSEPKSADTQPPAKTAPSHDADESAMAAASVQVLAAAASDGEGRDSANKSTPTVIDDDLDDVEIDDEALAQAVLNWTPPRLTDFRSWRDDKPAPDR</sequence>
<organism evidence="3 4">
    <name type="scientific">Mycobacteroides immunogenum</name>
    <dbReference type="NCBI Taxonomy" id="83262"/>
    <lineage>
        <taxon>Bacteria</taxon>
        <taxon>Bacillati</taxon>
        <taxon>Actinomycetota</taxon>
        <taxon>Actinomycetes</taxon>
        <taxon>Mycobacteriales</taxon>
        <taxon>Mycobacteriaceae</taxon>
        <taxon>Mycobacteroides</taxon>
    </lineage>
</organism>
<dbReference type="RefSeq" id="WP_064633876.1">
    <property type="nucleotide sequence ID" value="NZ_LQYE01000032.1"/>
</dbReference>
<feature type="compositionally biased region" description="Low complexity" evidence="1">
    <location>
        <begin position="236"/>
        <end position="251"/>
    </location>
</feature>
<comment type="caution">
    <text evidence="3">The sequence shown here is derived from an EMBL/GenBank/DDBJ whole genome shotgun (WGS) entry which is preliminary data.</text>
</comment>
<keyword evidence="2" id="KW-0812">Transmembrane</keyword>